<feature type="region of interest" description="Disordered" evidence="1">
    <location>
        <begin position="71"/>
        <end position="153"/>
    </location>
</feature>
<gene>
    <name evidence="3" type="ORF">O181_036375</name>
</gene>
<protein>
    <submittedName>
        <fullName evidence="3">Uncharacterized protein</fullName>
    </submittedName>
</protein>
<feature type="compositionally biased region" description="Basic and acidic residues" evidence="1">
    <location>
        <begin position="117"/>
        <end position="131"/>
    </location>
</feature>
<dbReference type="Proteomes" id="UP000765509">
    <property type="component" value="Unassembled WGS sequence"/>
</dbReference>
<comment type="caution">
    <text evidence="3">The sequence shown here is derived from an EMBL/GenBank/DDBJ whole genome shotgun (WGS) entry which is preliminary data.</text>
</comment>
<name>A0A9Q3HC48_9BASI</name>
<sequence length="770" mass="89498">MRKRFLFGLLGLVSLWEIRLCSFPSGNVPQALGDSAWKGGQIEVGTISKAPAAIYPLSELDNTLQKGKGSILIDSSKPDTLRAPKNLREHPRESSSDEQYHMKKKKPADEFGGFDPGLRDNTDSHRQRRLAESSGPPTIGMHDTTKTLISPTFRNEPDRLEISRSVSFLSPQSHLSPENLDFTHNSNAPLEHPLILPKKPKNYPPQALAHILSPYGNEYLTDRDTDLFYAYLSLLSKETRKSKVKGAFSSPLNKQVLFNRKPSEGDYSSLNKKLTCLKDLRNTMLRVHFNLVQGISPEVEKEALRCEQNGLEDVFSKFFSSREMTLVVLNADTLLKSQETQKLDRFQNLVAEYMTASHVEAWVVNNSFSQGQTFSISRSLRLKTEIALSFIKSYYQSANWDKWKALFKDDDLSFLKFMVNLAQLFKNNNQYKKDYSFVEELNQCSTLIPWSDPLTLDQKALLKELKNLWPEKYFQKAWLESSVIPAFKKDIFLLQESTDYIFQKQAFHVSQLGPRIYEFFHILYRETLLAEEKREIENAVKESINFFLLMYFRQIQPSEDAFISIPLEEVKNFVQEKDKKFVEVLWFMNLKFLEIFGCESSHPAYHMEQQLVQQWAWENKLIEDLRRKLGTTHTLNSSIQNVNPVDERSFHEADAMMGFLNEKELRLIESREIVKEVIQLLCHYYETTNKSKFKAFYDQDEDYVKSLLVYAEYWGSEASRNLKLFGNFILKEFKVLPWQDEIKTFEDIKKVQGSASLKLFKRCYSYQSSF</sequence>
<dbReference type="OrthoDB" id="2516525at2759"/>
<evidence type="ECO:0000256" key="1">
    <source>
        <dbReference type="SAM" id="MobiDB-lite"/>
    </source>
</evidence>
<organism evidence="3 4">
    <name type="scientific">Austropuccinia psidii MF-1</name>
    <dbReference type="NCBI Taxonomy" id="1389203"/>
    <lineage>
        <taxon>Eukaryota</taxon>
        <taxon>Fungi</taxon>
        <taxon>Dikarya</taxon>
        <taxon>Basidiomycota</taxon>
        <taxon>Pucciniomycotina</taxon>
        <taxon>Pucciniomycetes</taxon>
        <taxon>Pucciniales</taxon>
        <taxon>Sphaerophragmiaceae</taxon>
        <taxon>Austropuccinia</taxon>
    </lineage>
</organism>
<feature type="signal peptide" evidence="2">
    <location>
        <begin position="1"/>
        <end position="21"/>
    </location>
</feature>
<keyword evidence="2" id="KW-0732">Signal</keyword>
<evidence type="ECO:0000256" key="2">
    <source>
        <dbReference type="SAM" id="SignalP"/>
    </source>
</evidence>
<keyword evidence="4" id="KW-1185">Reference proteome</keyword>
<evidence type="ECO:0000313" key="4">
    <source>
        <dbReference type="Proteomes" id="UP000765509"/>
    </source>
</evidence>
<evidence type="ECO:0000313" key="3">
    <source>
        <dbReference type="EMBL" id="MBW0496660.1"/>
    </source>
</evidence>
<accession>A0A9Q3HC48</accession>
<feature type="chain" id="PRO_5040272092" evidence="2">
    <location>
        <begin position="22"/>
        <end position="770"/>
    </location>
</feature>
<dbReference type="AlphaFoldDB" id="A0A9Q3HC48"/>
<reference evidence="3" key="1">
    <citation type="submission" date="2021-03" db="EMBL/GenBank/DDBJ databases">
        <title>Draft genome sequence of rust myrtle Austropuccinia psidii MF-1, a brazilian biotype.</title>
        <authorList>
            <person name="Quecine M.C."/>
            <person name="Pachon D.M.R."/>
            <person name="Bonatelli M.L."/>
            <person name="Correr F.H."/>
            <person name="Franceschini L.M."/>
            <person name="Leite T.F."/>
            <person name="Margarido G.R.A."/>
            <person name="Almeida C.A."/>
            <person name="Ferrarezi J.A."/>
            <person name="Labate C.A."/>
        </authorList>
    </citation>
    <scope>NUCLEOTIDE SEQUENCE</scope>
    <source>
        <strain evidence="3">MF-1</strain>
    </source>
</reference>
<feature type="compositionally biased region" description="Basic and acidic residues" evidence="1">
    <location>
        <begin position="76"/>
        <end position="101"/>
    </location>
</feature>
<dbReference type="EMBL" id="AVOT02013755">
    <property type="protein sequence ID" value="MBW0496660.1"/>
    <property type="molecule type" value="Genomic_DNA"/>
</dbReference>
<proteinExistence type="predicted"/>